<proteinExistence type="predicted"/>
<dbReference type="Gene3D" id="3.40.50.300">
    <property type="entry name" value="P-loop containing nucleotide triphosphate hydrolases"/>
    <property type="match status" value="1"/>
</dbReference>
<dbReference type="EMBL" id="JAZHGC010000069">
    <property type="protein sequence ID" value="MEM5292080.1"/>
    <property type="molecule type" value="Genomic_DNA"/>
</dbReference>
<reference evidence="2 3" key="1">
    <citation type="submission" date="2024-01" db="EMBL/GenBank/DDBJ databases">
        <title>The diversity of rhizobia nodulating Mimosa spp. in eleven states of Brazil covering several biomes is determined by host plant, location, and edaphic factors.</title>
        <authorList>
            <person name="Rouws L."/>
            <person name="Barauna A."/>
            <person name="Beukes C."/>
            <person name="De Faria S.M."/>
            <person name="Gross E."/>
            <person name="Dos Reis Junior F.B."/>
            <person name="Simon M."/>
            <person name="Maluk M."/>
            <person name="Odee D.W."/>
            <person name="Kenicer G."/>
            <person name="Young J.P.W."/>
            <person name="Reis V.M."/>
            <person name="Zilli J."/>
            <person name="James E.K."/>
        </authorList>
    </citation>
    <scope>NUCLEOTIDE SEQUENCE [LARGE SCALE GENOMIC DNA]</scope>
    <source>
        <strain evidence="2 3">JPY77</strain>
    </source>
</reference>
<dbReference type="Pfam" id="PF19993">
    <property type="entry name" value="DO-GTPase2"/>
    <property type="match status" value="1"/>
</dbReference>
<dbReference type="RefSeq" id="WP_201661978.1">
    <property type="nucleotide sequence ID" value="NZ_CAJHCS010000055.1"/>
</dbReference>
<evidence type="ECO:0000313" key="2">
    <source>
        <dbReference type="EMBL" id="MEM5292080.1"/>
    </source>
</evidence>
<feature type="domain" description="Double-GTPase 2" evidence="1">
    <location>
        <begin position="56"/>
        <end position="253"/>
    </location>
</feature>
<dbReference type="InterPro" id="IPR045528">
    <property type="entry name" value="DO-GTPase2"/>
</dbReference>
<name>A0ABU9QRG6_9BURK</name>
<accession>A0ABU9QRG6</accession>
<organism evidence="2 3">
    <name type="scientific">Paraburkholderia sabiae</name>
    <dbReference type="NCBI Taxonomy" id="273251"/>
    <lineage>
        <taxon>Bacteria</taxon>
        <taxon>Pseudomonadati</taxon>
        <taxon>Pseudomonadota</taxon>
        <taxon>Betaproteobacteria</taxon>
        <taxon>Burkholderiales</taxon>
        <taxon>Burkholderiaceae</taxon>
        <taxon>Paraburkholderia</taxon>
    </lineage>
</organism>
<sequence>MGESPAEGCADWLDGNETAGEVPQPEAEVAVSVPWSGAALGTSDLFNLFSYRRPVMIAVVGAHDTGKTTILVGCYLAMMKGATLGGASFSGSKTLEAWESLAAWVRLEKGSPSFPPHTPRGTGRVPGLLHVALRNSSHAQRDVIFTDAPGEWFSSWAVNEEAEDASGARWIATNADALVIVADSKRLAGPERGSARKELRQLVERLGRHVGARPVVFVWAKSDERPAEAIKESIRAALREHLPHAQETECTTNVPATLSEAVGSAVEQAWDAAPFGRSLVIPRGTALPFNAYRGHHE</sequence>
<dbReference type="SUPFAM" id="SSF52540">
    <property type="entry name" value="P-loop containing nucleoside triphosphate hydrolases"/>
    <property type="match status" value="1"/>
</dbReference>
<dbReference type="Proteomes" id="UP001494588">
    <property type="component" value="Unassembled WGS sequence"/>
</dbReference>
<gene>
    <name evidence="2" type="ORF">V4C55_40960</name>
</gene>
<evidence type="ECO:0000313" key="3">
    <source>
        <dbReference type="Proteomes" id="UP001494588"/>
    </source>
</evidence>
<protein>
    <recommendedName>
        <fullName evidence="1">Double-GTPase 2 domain-containing protein</fullName>
    </recommendedName>
</protein>
<comment type="caution">
    <text evidence="2">The sequence shown here is derived from an EMBL/GenBank/DDBJ whole genome shotgun (WGS) entry which is preliminary data.</text>
</comment>
<keyword evidence="3" id="KW-1185">Reference proteome</keyword>
<evidence type="ECO:0000259" key="1">
    <source>
        <dbReference type="Pfam" id="PF19993"/>
    </source>
</evidence>
<dbReference type="InterPro" id="IPR027417">
    <property type="entry name" value="P-loop_NTPase"/>
</dbReference>